<evidence type="ECO:0000256" key="1">
    <source>
        <dbReference type="SAM" id="Phobius"/>
    </source>
</evidence>
<keyword evidence="1" id="KW-0472">Membrane</keyword>
<dbReference type="AlphaFoldDB" id="A0A975JED3"/>
<feature type="domain" description="TadE-like" evidence="2">
    <location>
        <begin position="15"/>
        <end position="57"/>
    </location>
</feature>
<gene>
    <name evidence="3" type="ORF">KDD17_01160</name>
</gene>
<reference evidence="3" key="1">
    <citation type="submission" date="2021-04" db="EMBL/GenBank/DDBJ databases">
        <title>Complete genome sequence for Sulfitobacter sp. strain JK7-1.</title>
        <authorList>
            <person name="Park S.-J."/>
        </authorList>
    </citation>
    <scope>NUCLEOTIDE SEQUENCE</scope>
    <source>
        <strain evidence="3">JK7-1</strain>
    </source>
</reference>
<proteinExistence type="predicted"/>
<dbReference type="EMBL" id="CP073581">
    <property type="protein sequence ID" value="QUJ76706.1"/>
    <property type="molecule type" value="Genomic_DNA"/>
</dbReference>
<dbReference type="RefSeq" id="WP_212704903.1">
    <property type="nucleotide sequence ID" value="NZ_CP073581.1"/>
</dbReference>
<sequence>MKRRPLMRFCRDQDGAALVEFGLLFPIFMLMLGMTVEGARTYLAYQTTVSGVRDATRFISRVADVDTCTTGAGLSGWNDRLALIVAADAGGRSLMPVAVQVEDVTATLSCPANGLRGGATPLATVTATLRIQYPFSGLMRLAGVRTDTLTTTVSDQTRILGS</sequence>
<dbReference type="Proteomes" id="UP000683291">
    <property type="component" value="Chromosome 1"/>
</dbReference>
<organism evidence="3 4">
    <name type="scientific">Sulfitobacter albidus</name>
    <dbReference type="NCBI Taxonomy" id="2829501"/>
    <lineage>
        <taxon>Bacteria</taxon>
        <taxon>Pseudomonadati</taxon>
        <taxon>Pseudomonadota</taxon>
        <taxon>Alphaproteobacteria</taxon>
        <taxon>Rhodobacterales</taxon>
        <taxon>Roseobacteraceae</taxon>
        <taxon>Sulfitobacter</taxon>
    </lineage>
</organism>
<feature type="transmembrane region" description="Helical" evidence="1">
    <location>
        <begin position="21"/>
        <end position="43"/>
    </location>
</feature>
<protein>
    <submittedName>
        <fullName evidence="3">Pilus assembly protein</fullName>
    </submittedName>
</protein>
<keyword evidence="4" id="KW-1185">Reference proteome</keyword>
<keyword evidence="1" id="KW-1133">Transmembrane helix</keyword>
<accession>A0A975JED3</accession>
<evidence type="ECO:0000259" key="2">
    <source>
        <dbReference type="Pfam" id="PF07811"/>
    </source>
</evidence>
<dbReference type="InterPro" id="IPR012495">
    <property type="entry name" value="TadE-like_dom"/>
</dbReference>
<dbReference type="Pfam" id="PF07811">
    <property type="entry name" value="TadE"/>
    <property type="match status" value="1"/>
</dbReference>
<dbReference type="KEGG" id="sual:KDD17_01160"/>
<name>A0A975JED3_9RHOB</name>
<keyword evidence="1" id="KW-0812">Transmembrane</keyword>
<evidence type="ECO:0000313" key="4">
    <source>
        <dbReference type="Proteomes" id="UP000683291"/>
    </source>
</evidence>
<evidence type="ECO:0000313" key="3">
    <source>
        <dbReference type="EMBL" id="QUJ76706.1"/>
    </source>
</evidence>